<evidence type="ECO:0000259" key="1">
    <source>
        <dbReference type="Pfam" id="PF13460"/>
    </source>
</evidence>
<dbReference type="InterPro" id="IPR016040">
    <property type="entry name" value="NAD(P)-bd_dom"/>
</dbReference>
<dbReference type="AlphaFoldDB" id="A0A4R0H681"/>
<dbReference type="Pfam" id="PF13460">
    <property type="entry name" value="NAD_binding_10"/>
    <property type="match status" value="1"/>
</dbReference>
<dbReference type="PANTHER" id="PTHR15020">
    <property type="entry name" value="FLAVIN REDUCTASE-RELATED"/>
    <property type="match status" value="1"/>
</dbReference>
<proteinExistence type="predicted"/>
<dbReference type="Gene3D" id="3.40.50.720">
    <property type="entry name" value="NAD(P)-binding Rossmann-like Domain"/>
    <property type="match status" value="1"/>
</dbReference>
<dbReference type="PANTHER" id="PTHR15020:SF50">
    <property type="entry name" value="UPF0659 PROTEIN YMR090W"/>
    <property type="match status" value="1"/>
</dbReference>
<organism evidence="2 3">
    <name type="scientific">Kribbella soli</name>
    <dbReference type="NCBI Taxonomy" id="1124743"/>
    <lineage>
        <taxon>Bacteria</taxon>
        <taxon>Bacillati</taxon>
        <taxon>Actinomycetota</taxon>
        <taxon>Actinomycetes</taxon>
        <taxon>Propionibacteriales</taxon>
        <taxon>Kribbellaceae</taxon>
        <taxon>Kribbella</taxon>
    </lineage>
</organism>
<dbReference type="SUPFAM" id="SSF51735">
    <property type="entry name" value="NAD(P)-binding Rossmann-fold domains"/>
    <property type="match status" value="1"/>
</dbReference>
<dbReference type="RefSeq" id="WP_131343543.1">
    <property type="nucleotide sequence ID" value="NZ_SJJZ01000003.1"/>
</dbReference>
<comment type="caution">
    <text evidence="2">The sequence shown here is derived from an EMBL/GenBank/DDBJ whole genome shotgun (WGS) entry which is preliminary data.</text>
</comment>
<sequence>MRVFIVGISGAIGDLLTDKLRDHGAVVRGLVRRASQQADLRSKGAEATVGDLGAMSVEELAQAFEGSDVIVYTAGSNGGARDITDAIDGNGVSTALKAAEQAGVRRFALVSVFPESWRERDLGEEVEHYFAVKKAADVAVTRSELDWLILRPSLLLDDPGVGTVSLGPAEVHDDITREDVADTLAQLLCEPRISRQILELNRGTTPIDEAVAANVRSV</sequence>
<reference evidence="2 3" key="1">
    <citation type="submission" date="2019-02" db="EMBL/GenBank/DDBJ databases">
        <title>Kribbella capetownensis sp. nov. and Kribbella speibonae sp. nov., isolated from soil.</title>
        <authorList>
            <person name="Curtis S.M."/>
            <person name="Norton I."/>
            <person name="Everest G.J."/>
            <person name="Meyers P.R."/>
        </authorList>
    </citation>
    <scope>NUCLEOTIDE SEQUENCE [LARGE SCALE GENOMIC DNA]</scope>
    <source>
        <strain evidence="2 3">KCTC 29219</strain>
    </source>
</reference>
<name>A0A4R0H681_9ACTN</name>
<evidence type="ECO:0000313" key="2">
    <source>
        <dbReference type="EMBL" id="TCC06247.1"/>
    </source>
</evidence>
<accession>A0A4R0H681</accession>
<dbReference type="Proteomes" id="UP000292346">
    <property type="component" value="Unassembled WGS sequence"/>
</dbReference>
<keyword evidence="3" id="KW-1185">Reference proteome</keyword>
<protein>
    <submittedName>
        <fullName evidence="2">NAD-dependent epimerase/dehydratase family protein</fullName>
    </submittedName>
</protein>
<dbReference type="InterPro" id="IPR036291">
    <property type="entry name" value="NAD(P)-bd_dom_sf"/>
</dbReference>
<evidence type="ECO:0000313" key="3">
    <source>
        <dbReference type="Proteomes" id="UP000292346"/>
    </source>
</evidence>
<dbReference type="EMBL" id="SJJZ01000003">
    <property type="protein sequence ID" value="TCC06247.1"/>
    <property type="molecule type" value="Genomic_DNA"/>
</dbReference>
<gene>
    <name evidence="2" type="ORF">E0H45_30390</name>
</gene>
<dbReference type="OrthoDB" id="4248066at2"/>
<feature type="domain" description="NAD(P)-binding" evidence="1">
    <location>
        <begin position="7"/>
        <end position="191"/>
    </location>
</feature>